<comment type="caution">
    <text evidence="3">The sequence shown here is derived from an EMBL/GenBank/DDBJ whole genome shotgun (WGS) entry which is preliminary data.</text>
</comment>
<evidence type="ECO:0000256" key="1">
    <source>
        <dbReference type="SAM" id="Coils"/>
    </source>
</evidence>
<organism evidence="3 4">
    <name type="scientific">Heterodera trifolii</name>
    <dbReference type="NCBI Taxonomy" id="157864"/>
    <lineage>
        <taxon>Eukaryota</taxon>
        <taxon>Metazoa</taxon>
        <taxon>Ecdysozoa</taxon>
        <taxon>Nematoda</taxon>
        <taxon>Chromadorea</taxon>
        <taxon>Rhabditida</taxon>
        <taxon>Tylenchina</taxon>
        <taxon>Tylenchomorpha</taxon>
        <taxon>Tylenchoidea</taxon>
        <taxon>Heteroderidae</taxon>
        <taxon>Heteroderinae</taxon>
        <taxon>Heterodera</taxon>
    </lineage>
</organism>
<keyword evidence="2" id="KW-1133">Transmembrane helix</keyword>
<keyword evidence="2" id="KW-0812">Transmembrane</keyword>
<protein>
    <submittedName>
        <fullName evidence="3">Uncharacterized protein</fullName>
    </submittedName>
</protein>
<feature type="coiled-coil region" evidence="1">
    <location>
        <begin position="89"/>
        <end position="148"/>
    </location>
</feature>
<feature type="transmembrane region" description="Helical" evidence="2">
    <location>
        <begin position="181"/>
        <end position="204"/>
    </location>
</feature>
<dbReference type="Proteomes" id="UP001620626">
    <property type="component" value="Unassembled WGS sequence"/>
</dbReference>
<reference evidence="3 4" key="1">
    <citation type="submission" date="2024-10" db="EMBL/GenBank/DDBJ databases">
        <authorList>
            <person name="Kim D."/>
        </authorList>
    </citation>
    <scope>NUCLEOTIDE SEQUENCE [LARGE SCALE GENOMIC DNA]</scope>
    <source>
        <strain evidence="3">BH-2024</strain>
    </source>
</reference>
<proteinExistence type="predicted"/>
<evidence type="ECO:0000256" key="2">
    <source>
        <dbReference type="SAM" id="Phobius"/>
    </source>
</evidence>
<sequence>MSICRERRDNELRLTYFTESELSEESNFLRARIAELERIKRTKPSAANGITNANSLENSFDEFAQLTVQNEKKPKNCPQMDDNLLKNSLASLKKQLDGNEEKVNNLENELKELVQKQTDTSEQQETDKAQLLAKIDEALEMQKNAQQKTVEYLNKTNERLKATAYYYRHSKAALDEVQKRIAVMEVIVGLLIFLIFISPFAYYFSF</sequence>
<gene>
    <name evidence="3" type="ORF">niasHT_032387</name>
</gene>
<evidence type="ECO:0000313" key="4">
    <source>
        <dbReference type="Proteomes" id="UP001620626"/>
    </source>
</evidence>
<dbReference type="EMBL" id="JBICBT010001381">
    <property type="protein sequence ID" value="KAL3070597.1"/>
    <property type="molecule type" value="Genomic_DNA"/>
</dbReference>
<keyword evidence="4" id="KW-1185">Reference proteome</keyword>
<keyword evidence="1" id="KW-0175">Coiled coil</keyword>
<keyword evidence="2" id="KW-0472">Membrane</keyword>
<accession>A0ABD2HSD0</accession>
<dbReference type="AlphaFoldDB" id="A0ABD2HSD0"/>
<name>A0ABD2HSD0_9BILA</name>
<evidence type="ECO:0000313" key="3">
    <source>
        <dbReference type="EMBL" id="KAL3070597.1"/>
    </source>
</evidence>